<protein>
    <submittedName>
        <fullName evidence="1">Uncharacterized protein</fullName>
    </submittedName>
</protein>
<feature type="non-terminal residue" evidence="1">
    <location>
        <position position="72"/>
    </location>
</feature>
<evidence type="ECO:0000313" key="1">
    <source>
        <dbReference type="EMBL" id="KAF9488273.1"/>
    </source>
</evidence>
<organism evidence="1 2">
    <name type="scientific">Pleurotus eryngii</name>
    <name type="common">Boletus of the steppes</name>
    <dbReference type="NCBI Taxonomy" id="5323"/>
    <lineage>
        <taxon>Eukaryota</taxon>
        <taxon>Fungi</taxon>
        <taxon>Dikarya</taxon>
        <taxon>Basidiomycota</taxon>
        <taxon>Agaricomycotina</taxon>
        <taxon>Agaricomycetes</taxon>
        <taxon>Agaricomycetidae</taxon>
        <taxon>Agaricales</taxon>
        <taxon>Pleurotineae</taxon>
        <taxon>Pleurotaceae</taxon>
        <taxon>Pleurotus</taxon>
    </lineage>
</organism>
<name>A0A9P6DA28_PLEER</name>
<reference evidence="1" key="1">
    <citation type="submission" date="2020-11" db="EMBL/GenBank/DDBJ databases">
        <authorList>
            <consortium name="DOE Joint Genome Institute"/>
            <person name="Ahrendt S."/>
            <person name="Riley R."/>
            <person name="Andreopoulos W."/>
            <person name="Labutti K."/>
            <person name="Pangilinan J."/>
            <person name="Ruiz-Duenas F.J."/>
            <person name="Barrasa J.M."/>
            <person name="Sanchez-Garcia M."/>
            <person name="Camarero S."/>
            <person name="Miyauchi S."/>
            <person name="Serrano A."/>
            <person name="Linde D."/>
            <person name="Babiker R."/>
            <person name="Drula E."/>
            <person name="Ayuso-Fernandez I."/>
            <person name="Pacheco R."/>
            <person name="Padilla G."/>
            <person name="Ferreira P."/>
            <person name="Barriuso J."/>
            <person name="Kellner H."/>
            <person name="Castanera R."/>
            <person name="Alfaro M."/>
            <person name="Ramirez L."/>
            <person name="Pisabarro A.G."/>
            <person name="Kuo A."/>
            <person name="Tritt A."/>
            <person name="Lipzen A."/>
            <person name="He G."/>
            <person name="Yan M."/>
            <person name="Ng V."/>
            <person name="Cullen D."/>
            <person name="Martin F."/>
            <person name="Rosso M.-N."/>
            <person name="Henrissat B."/>
            <person name="Hibbett D."/>
            <person name="Martinez A.T."/>
            <person name="Grigoriev I.V."/>
        </authorList>
    </citation>
    <scope>NUCLEOTIDE SEQUENCE</scope>
    <source>
        <strain evidence="1">ATCC 90797</strain>
    </source>
</reference>
<dbReference type="EMBL" id="MU154722">
    <property type="protein sequence ID" value="KAF9488273.1"/>
    <property type="molecule type" value="Genomic_DNA"/>
</dbReference>
<dbReference type="Proteomes" id="UP000807025">
    <property type="component" value="Unassembled WGS sequence"/>
</dbReference>
<evidence type="ECO:0000313" key="2">
    <source>
        <dbReference type="Proteomes" id="UP000807025"/>
    </source>
</evidence>
<proteinExistence type="predicted"/>
<dbReference type="OrthoDB" id="2581067at2759"/>
<gene>
    <name evidence="1" type="ORF">BDN71DRAFT_1347562</name>
</gene>
<feature type="non-terminal residue" evidence="1">
    <location>
        <position position="1"/>
    </location>
</feature>
<keyword evidence="2" id="KW-1185">Reference proteome</keyword>
<sequence>YSIDGTVPNTVHSLNVFLQDVPPRDDYFLLFVNSTHGVLHTTSKRFSVVSLDSGAAPDSYAPTVTISGTPNP</sequence>
<comment type="caution">
    <text evidence="1">The sequence shown here is derived from an EMBL/GenBank/DDBJ whole genome shotgun (WGS) entry which is preliminary data.</text>
</comment>
<dbReference type="AlphaFoldDB" id="A0A9P6DA28"/>
<accession>A0A9P6DA28</accession>